<feature type="non-terminal residue" evidence="1">
    <location>
        <position position="44"/>
    </location>
</feature>
<comment type="caution">
    <text evidence="1">The sequence shown here is derived from an EMBL/GenBank/DDBJ whole genome shotgun (WGS) entry which is preliminary data.</text>
</comment>
<gene>
    <name evidence="1" type="ORF">AVEN_220569_1</name>
</gene>
<sequence length="44" mass="4882">LYFHIVGEGVVRLSDRGSGSSHNDKENYIDFRMKLLGESNGRAG</sequence>
<accession>A0A4Y1ZWB3</accession>
<dbReference type="Proteomes" id="UP000499080">
    <property type="component" value="Unassembled WGS sequence"/>
</dbReference>
<feature type="non-terminal residue" evidence="1">
    <location>
        <position position="1"/>
    </location>
</feature>
<keyword evidence="2" id="KW-1185">Reference proteome</keyword>
<dbReference type="OrthoDB" id="2333384at2759"/>
<name>A0A4Y1ZWB3_ARAVE</name>
<evidence type="ECO:0000313" key="1">
    <source>
        <dbReference type="EMBL" id="GBL70006.1"/>
    </source>
</evidence>
<dbReference type="EMBL" id="BGPR01078346">
    <property type="protein sequence ID" value="GBL70006.1"/>
    <property type="molecule type" value="Genomic_DNA"/>
</dbReference>
<proteinExistence type="predicted"/>
<dbReference type="AlphaFoldDB" id="A0A4Y1ZWB3"/>
<reference evidence="1 2" key="1">
    <citation type="journal article" date="2019" name="Sci. Rep.">
        <title>Orb-weaving spider Araneus ventricosus genome elucidates the spidroin gene catalogue.</title>
        <authorList>
            <person name="Kono N."/>
            <person name="Nakamura H."/>
            <person name="Ohtoshi R."/>
            <person name="Moran D.A.P."/>
            <person name="Shinohara A."/>
            <person name="Yoshida Y."/>
            <person name="Fujiwara M."/>
            <person name="Mori M."/>
            <person name="Tomita M."/>
            <person name="Arakawa K."/>
        </authorList>
    </citation>
    <scope>NUCLEOTIDE SEQUENCE [LARGE SCALE GENOMIC DNA]</scope>
</reference>
<organism evidence="1 2">
    <name type="scientific">Araneus ventricosus</name>
    <name type="common">Orbweaver spider</name>
    <name type="synonym">Epeira ventricosa</name>
    <dbReference type="NCBI Taxonomy" id="182803"/>
    <lineage>
        <taxon>Eukaryota</taxon>
        <taxon>Metazoa</taxon>
        <taxon>Ecdysozoa</taxon>
        <taxon>Arthropoda</taxon>
        <taxon>Chelicerata</taxon>
        <taxon>Arachnida</taxon>
        <taxon>Araneae</taxon>
        <taxon>Araneomorphae</taxon>
        <taxon>Entelegynae</taxon>
        <taxon>Araneoidea</taxon>
        <taxon>Araneidae</taxon>
        <taxon>Araneus</taxon>
    </lineage>
</organism>
<protein>
    <submittedName>
        <fullName evidence="1">Uncharacterized protein</fullName>
    </submittedName>
</protein>
<evidence type="ECO:0000313" key="2">
    <source>
        <dbReference type="Proteomes" id="UP000499080"/>
    </source>
</evidence>